<dbReference type="InParanoid" id="A0A136JDE8"/>
<sequence length="268" mass="29967">MDWPLVVTTLQRSAARLQHLILNNAAGMSTHRFPCTRKDSYRDVEFPELKVVEFDRCAIRRSDSGALALLRQMARTSRQLEEFRFVGKSAWIGEEIDEHVTAADFVDCLRSSRGTLRVLSIDLTKFIFQVNQLSCPPLDRAALVDFTRLKKISLEDASFCHHHRLADPTSHLLPVSVRHLILRVYHAEATRGGGGGGAWDDITELACQTGVAGRFSNLRKVKLRVTVGEEYGTRDVSTADGGRFVAEVETRRKAIRGLCTKSGVLFSI</sequence>
<dbReference type="EMBL" id="KQ964246">
    <property type="protein sequence ID" value="KXJ95166.1"/>
    <property type="molecule type" value="Genomic_DNA"/>
</dbReference>
<dbReference type="Proteomes" id="UP000070501">
    <property type="component" value="Unassembled WGS sequence"/>
</dbReference>
<dbReference type="STRING" id="196109.A0A136JDE8"/>
<evidence type="ECO:0008006" key="3">
    <source>
        <dbReference type="Google" id="ProtNLM"/>
    </source>
</evidence>
<protein>
    <recommendedName>
        <fullName evidence="3">F-box domain-containing protein</fullName>
    </recommendedName>
</protein>
<gene>
    <name evidence="1" type="ORF">Micbo1qcDRAFT_171572</name>
</gene>
<evidence type="ECO:0000313" key="2">
    <source>
        <dbReference type="Proteomes" id="UP000070501"/>
    </source>
</evidence>
<evidence type="ECO:0000313" key="1">
    <source>
        <dbReference type="EMBL" id="KXJ95166.1"/>
    </source>
</evidence>
<proteinExistence type="predicted"/>
<name>A0A136JDE8_9PEZI</name>
<accession>A0A136JDE8</accession>
<reference evidence="2" key="1">
    <citation type="submission" date="2016-02" db="EMBL/GenBank/DDBJ databases">
        <title>Draft genome sequence of Microdochium bolleyi, a fungal endophyte of beachgrass.</title>
        <authorList>
            <consortium name="DOE Joint Genome Institute"/>
            <person name="David A.S."/>
            <person name="May G."/>
            <person name="Haridas S."/>
            <person name="Lim J."/>
            <person name="Wang M."/>
            <person name="Labutti K."/>
            <person name="Lipzen A."/>
            <person name="Barry K."/>
            <person name="Grigoriev I.V."/>
        </authorList>
    </citation>
    <scope>NUCLEOTIDE SEQUENCE [LARGE SCALE GENOMIC DNA]</scope>
    <source>
        <strain evidence="2">J235TASD1</strain>
    </source>
</reference>
<organism evidence="1 2">
    <name type="scientific">Microdochium bolleyi</name>
    <dbReference type="NCBI Taxonomy" id="196109"/>
    <lineage>
        <taxon>Eukaryota</taxon>
        <taxon>Fungi</taxon>
        <taxon>Dikarya</taxon>
        <taxon>Ascomycota</taxon>
        <taxon>Pezizomycotina</taxon>
        <taxon>Sordariomycetes</taxon>
        <taxon>Xylariomycetidae</taxon>
        <taxon>Xylariales</taxon>
        <taxon>Microdochiaceae</taxon>
        <taxon>Microdochium</taxon>
    </lineage>
</organism>
<dbReference type="AlphaFoldDB" id="A0A136JDE8"/>
<dbReference type="OrthoDB" id="2520703at2759"/>
<keyword evidence="2" id="KW-1185">Reference proteome</keyword>